<accession>A8BBD8</accession>
<dbReference type="FunFam" id="1.25.40.20:FF:001157">
    <property type="entry name" value="Serine/threonine protein kinase"/>
    <property type="match status" value="1"/>
</dbReference>
<dbReference type="RefSeq" id="XP_001708269.1">
    <property type="nucleotide sequence ID" value="XM_001708217.1"/>
</dbReference>
<dbReference type="HOGENOM" id="CLU_521231_0_0_1"/>
<dbReference type="FunFam" id="1.10.510.10:FF:002781">
    <property type="match status" value="1"/>
</dbReference>
<reference evidence="1 2" key="1">
    <citation type="journal article" date="2007" name="Science">
        <title>Genomic minimalism in the early diverging intestinal parasite Giardia lamblia.</title>
        <authorList>
            <person name="Morrison H.G."/>
            <person name="McArthur A.G."/>
            <person name="Gillin F.D."/>
            <person name="Aley S.B."/>
            <person name="Adam R.D."/>
            <person name="Olsen G.J."/>
            <person name="Best A.A."/>
            <person name="Cande W.Z."/>
            <person name="Chen F."/>
            <person name="Cipriano M.J."/>
            <person name="Davids B.J."/>
            <person name="Dawson S.C."/>
            <person name="Elmendorf H.G."/>
            <person name="Hehl A.B."/>
            <person name="Holder M.E."/>
            <person name="Huse S.M."/>
            <person name="Kim U.U."/>
            <person name="Lasek-Nesselquist E."/>
            <person name="Manning G."/>
            <person name="Nigam A."/>
            <person name="Nixon J.E."/>
            <person name="Palm D."/>
            <person name="Passamaneck N.E."/>
            <person name="Prabhu A."/>
            <person name="Reich C.I."/>
            <person name="Reiner D.S."/>
            <person name="Samuelson J."/>
            <person name="Svard S.G."/>
            <person name="Sogin M.L."/>
        </authorList>
    </citation>
    <scope>NUCLEOTIDE SEQUENCE [LARGE SCALE GENOMIC DNA]</scope>
    <source>
        <strain evidence="1 2">WB C6</strain>
    </source>
</reference>
<dbReference type="CDD" id="cd00180">
    <property type="entry name" value="PKc"/>
    <property type="match status" value="1"/>
</dbReference>
<dbReference type="SUPFAM" id="SSF56112">
    <property type="entry name" value="Protein kinase-like (PK-like)"/>
    <property type="match status" value="1"/>
</dbReference>
<dbReference type="PROSITE" id="PS50297">
    <property type="entry name" value="ANK_REP_REGION"/>
    <property type="match status" value="1"/>
</dbReference>
<dbReference type="Proteomes" id="UP000001548">
    <property type="component" value="Unassembled WGS sequence"/>
</dbReference>
<name>A8BBD8_GIAIC</name>
<dbReference type="InterPro" id="IPR002110">
    <property type="entry name" value="Ankyrin_rpt"/>
</dbReference>
<dbReference type="InterPro" id="IPR036770">
    <property type="entry name" value="Ankyrin_rpt-contain_sf"/>
</dbReference>
<dbReference type="PROSITE" id="PS50088">
    <property type="entry name" value="ANK_REPEAT"/>
    <property type="match status" value="1"/>
</dbReference>
<dbReference type="KEGG" id="gla:GL50803_0042328"/>
<proteinExistence type="predicted"/>
<evidence type="ECO:0000313" key="1">
    <source>
        <dbReference type="EMBL" id="KAE8302029.1"/>
    </source>
</evidence>
<dbReference type="Pfam" id="PF00069">
    <property type="entry name" value="Pkinase"/>
    <property type="match status" value="1"/>
</dbReference>
<sequence>MNQISKHHADAQLLHANDKETVYIARRLVDDTFVLVKDIDLHELDSVDRTEILAFYDRFSSLDTESVVKIHRIWPRKEDRLLVETEYLQGENLSALLDRHIKQQNPVEEEEIWSIARSVADALAHLHSKFNPMGPLVYKALRPENILIAGIGVYKLCDCWCGGISMSATIDETNQDWIYSAGNLYRAPEQMSSKTHTTKTDIWSFGSLLLHLCKPDLLINQQNESLDFQHVNLSEYSINLTNMIGKCLLSDPQSRPSAAELLLHIQYLCQNNTICTRESAISNKSISAPLQISFGRYNDWKTPGNLVQVMPRMGIEVDAPTPLMLAAEKGNVDQLTEYISEAGKTDWQGTALIKAARKGHVECVSALLSELGIQSRRGWTALQDAAYSGQKACIPLLMLEACIQRPDGHTALMGAARNGHQDCVKLLRNREMRMTTTSGRTALMYAAENNHPQCVRLLLDEAGMQDISGNTALILATLEGNVECVALLAMYEAILSNAEGETALQLLEKRLKCSRTPLSEKFSMCIDKLLLKGSYS</sequence>
<dbReference type="GO" id="GO:0005524">
    <property type="term" value="F:ATP binding"/>
    <property type="evidence" value="ECO:0007669"/>
    <property type="project" value="InterPro"/>
</dbReference>
<dbReference type="EMBL" id="AACB03000004">
    <property type="protein sequence ID" value="KAE8302029.1"/>
    <property type="molecule type" value="Genomic_DNA"/>
</dbReference>
<dbReference type="OMA" id="GQKACIP"/>
<dbReference type="Gene3D" id="1.10.510.10">
    <property type="entry name" value="Transferase(Phosphotransferase) domain 1"/>
    <property type="match status" value="1"/>
</dbReference>
<dbReference type="PANTHER" id="PTHR24120">
    <property type="entry name" value="GH07239P"/>
    <property type="match status" value="1"/>
</dbReference>
<comment type="caution">
    <text evidence="1">The sequence shown here is derived from an EMBL/GenBank/DDBJ whole genome shotgun (WGS) entry which is preliminary data.</text>
</comment>
<dbReference type="SUPFAM" id="SSF48403">
    <property type="entry name" value="Ankyrin repeat"/>
    <property type="match status" value="1"/>
</dbReference>
<dbReference type="PROSITE" id="PS50011">
    <property type="entry name" value="PROTEIN_KINASE_DOM"/>
    <property type="match status" value="1"/>
</dbReference>
<organism evidence="1 2">
    <name type="scientific">Giardia intestinalis (strain ATCC 50803 / WB clone C6)</name>
    <name type="common">Giardia lamblia</name>
    <dbReference type="NCBI Taxonomy" id="184922"/>
    <lineage>
        <taxon>Eukaryota</taxon>
        <taxon>Metamonada</taxon>
        <taxon>Diplomonadida</taxon>
        <taxon>Hexamitidae</taxon>
        <taxon>Giardiinae</taxon>
        <taxon>Giardia</taxon>
    </lineage>
</organism>
<dbReference type="AlphaFoldDB" id="A8BBD8"/>
<dbReference type="PANTHER" id="PTHR24120:SF4">
    <property type="entry name" value="GH07239P"/>
    <property type="match status" value="1"/>
</dbReference>
<dbReference type="InterPro" id="IPR000719">
    <property type="entry name" value="Prot_kinase_dom"/>
</dbReference>
<dbReference type="SMART" id="SM00248">
    <property type="entry name" value="ANK"/>
    <property type="match status" value="5"/>
</dbReference>
<dbReference type="VEuPathDB" id="GiardiaDB:GL50803_42328"/>
<evidence type="ECO:0000313" key="2">
    <source>
        <dbReference type="Proteomes" id="UP000001548"/>
    </source>
</evidence>
<keyword evidence="1" id="KW-0418">Kinase</keyword>
<dbReference type="InterPro" id="IPR011009">
    <property type="entry name" value="Kinase-like_dom_sf"/>
</dbReference>
<dbReference type="Pfam" id="PF12796">
    <property type="entry name" value="Ank_2"/>
    <property type="match status" value="1"/>
</dbReference>
<gene>
    <name evidence="1" type="ORF">GL50803_0042328</name>
</gene>
<protein>
    <submittedName>
        <fullName evidence="1">Kinase, NEK</fullName>
    </submittedName>
</protein>
<dbReference type="GeneID" id="5701179"/>
<keyword evidence="1" id="KW-0808">Transferase</keyword>
<keyword evidence="2" id="KW-1185">Reference proteome</keyword>
<dbReference type="Gene3D" id="1.25.40.20">
    <property type="entry name" value="Ankyrin repeat-containing domain"/>
    <property type="match status" value="2"/>
</dbReference>
<dbReference type="STRING" id="184922.A8BBD8"/>
<dbReference type="GO" id="GO:0004674">
    <property type="term" value="F:protein serine/threonine kinase activity"/>
    <property type="evidence" value="ECO:0000318"/>
    <property type="project" value="GO_Central"/>
</dbReference>